<name>A0A558D4B8_9PSEU</name>
<keyword evidence="1" id="KW-0812">Transmembrane</keyword>
<feature type="transmembrane region" description="Helical" evidence="1">
    <location>
        <begin position="29"/>
        <end position="53"/>
    </location>
</feature>
<dbReference type="Proteomes" id="UP000320011">
    <property type="component" value="Unassembled WGS sequence"/>
</dbReference>
<organism evidence="2 3">
    <name type="scientific">Amycolatopsis rhizosphaerae</name>
    <dbReference type="NCBI Taxonomy" id="2053003"/>
    <lineage>
        <taxon>Bacteria</taxon>
        <taxon>Bacillati</taxon>
        <taxon>Actinomycetota</taxon>
        <taxon>Actinomycetes</taxon>
        <taxon>Pseudonocardiales</taxon>
        <taxon>Pseudonocardiaceae</taxon>
        <taxon>Amycolatopsis</taxon>
    </lineage>
</organism>
<evidence type="ECO:0000313" key="3">
    <source>
        <dbReference type="Proteomes" id="UP000320011"/>
    </source>
</evidence>
<proteinExistence type="predicted"/>
<keyword evidence="1" id="KW-1133">Transmembrane helix</keyword>
<sequence>MAALNLVIVAFILFGPRLAELLVGSRDPVILTPFVFQTWFCAGVLMTLAVLLLRTRWGLARFPDGRSARHTCTTAFVLAGIAVVSEILIQLSEGTTIDFSALIFTLLLVFIAVMLRSGLARVLR</sequence>
<dbReference type="EMBL" id="VJWX01000058">
    <property type="protein sequence ID" value="TVT55843.1"/>
    <property type="molecule type" value="Genomic_DNA"/>
</dbReference>
<dbReference type="AlphaFoldDB" id="A0A558D4B8"/>
<keyword evidence="1" id="KW-0472">Membrane</keyword>
<feature type="transmembrane region" description="Helical" evidence="1">
    <location>
        <begin position="74"/>
        <end position="91"/>
    </location>
</feature>
<evidence type="ECO:0000256" key="1">
    <source>
        <dbReference type="SAM" id="Phobius"/>
    </source>
</evidence>
<keyword evidence="3" id="KW-1185">Reference proteome</keyword>
<gene>
    <name evidence="2" type="ORF">FNH05_08990</name>
</gene>
<comment type="caution">
    <text evidence="2">The sequence shown here is derived from an EMBL/GenBank/DDBJ whole genome shotgun (WGS) entry which is preliminary data.</text>
</comment>
<accession>A0A558D4B8</accession>
<reference evidence="2 3" key="1">
    <citation type="submission" date="2019-07" db="EMBL/GenBank/DDBJ databases">
        <authorList>
            <person name="Duangmal K."/>
            <person name="Teo W.F.A."/>
        </authorList>
    </citation>
    <scope>NUCLEOTIDE SEQUENCE [LARGE SCALE GENOMIC DNA]</scope>
    <source>
        <strain evidence="2 3">TBRC 6029</strain>
    </source>
</reference>
<feature type="transmembrane region" description="Helical" evidence="1">
    <location>
        <begin position="97"/>
        <end position="115"/>
    </location>
</feature>
<reference evidence="2 3" key="2">
    <citation type="submission" date="2019-08" db="EMBL/GenBank/DDBJ databases">
        <title>Amycolatopsis acidicola sp. nov., isolated from peat swamp forest soil.</title>
        <authorList>
            <person name="Srisuk N."/>
        </authorList>
    </citation>
    <scope>NUCLEOTIDE SEQUENCE [LARGE SCALE GENOMIC DNA]</scope>
    <source>
        <strain evidence="2 3">TBRC 6029</strain>
    </source>
</reference>
<dbReference type="RefSeq" id="WP_144586864.1">
    <property type="nucleotide sequence ID" value="NZ_VJWX01000058.1"/>
</dbReference>
<protein>
    <submittedName>
        <fullName evidence="2">Uncharacterized protein</fullName>
    </submittedName>
</protein>
<evidence type="ECO:0000313" key="2">
    <source>
        <dbReference type="EMBL" id="TVT55843.1"/>
    </source>
</evidence>
<dbReference type="OrthoDB" id="9804823at2"/>